<keyword evidence="6 7" id="KW-0472">Membrane</keyword>
<dbReference type="GO" id="GO:0022857">
    <property type="term" value="F:transmembrane transporter activity"/>
    <property type="evidence" value="ECO:0007669"/>
    <property type="project" value="UniProtKB-UniRule"/>
</dbReference>
<evidence type="ECO:0000256" key="3">
    <source>
        <dbReference type="ARBA" id="ARBA00022519"/>
    </source>
</evidence>
<name>A0A4R3UT32_9BURK</name>
<comment type="subcellular location">
    <subcellularLocation>
        <location evidence="1 7">Cell inner membrane</location>
        <topology evidence="1 7">Multi-pass membrane protein</topology>
    </subcellularLocation>
</comment>
<feature type="transmembrane region" description="Helical" evidence="7">
    <location>
        <begin position="373"/>
        <end position="401"/>
    </location>
</feature>
<gene>
    <name evidence="9" type="ORF">EV686_11277</name>
</gene>
<dbReference type="EMBL" id="SMBX01000012">
    <property type="protein sequence ID" value="TCU93194.1"/>
    <property type="molecule type" value="Genomic_DNA"/>
</dbReference>
<dbReference type="AlphaFoldDB" id="A0A4R3UT32"/>
<feature type="transmembrane region" description="Helical" evidence="7">
    <location>
        <begin position="176"/>
        <end position="197"/>
    </location>
</feature>
<evidence type="ECO:0000313" key="9">
    <source>
        <dbReference type="EMBL" id="TCU93194.1"/>
    </source>
</evidence>
<evidence type="ECO:0000259" key="8">
    <source>
        <dbReference type="Pfam" id="PF06808"/>
    </source>
</evidence>
<keyword evidence="2" id="KW-1003">Cell membrane</keyword>
<dbReference type="Pfam" id="PF06808">
    <property type="entry name" value="DctM"/>
    <property type="match status" value="1"/>
</dbReference>
<comment type="similarity">
    <text evidence="7">Belongs to the TRAP transporter large permease family.</text>
</comment>
<keyword evidence="7" id="KW-0813">Transport</keyword>
<evidence type="ECO:0000256" key="1">
    <source>
        <dbReference type="ARBA" id="ARBA00004429"/>
    </source>
</evidence>
<protein>
    <recommendedName>
        <fullName evidence="7">TRAP transporter large permease protein</fullName>
    </recommendedName>
</protein>
<keyword evidence="5 7" id="KW-1133">Transmembrane helix</keyword>
<evidence type="ECO:0000313" key="10">
    <source>
        <dbReference type="Proteomes" id="UP000294692"/>
    </source>
</evidence>
<dbReference type="Proteomes" id="UP000294692">
    <property type="component" value="Unassembled WGS sequence"/>
</dbReference>
<feature type="transmembrane region" description="Helical" evidence="7">
    <location>
        <begin position="96"/>
        <end position="129"/>
    </location>
</feature>
<dbReference type="RefSeq" id="WP_132478161.1">
    <property type="nucleotide sequence ID" value="NZ_JBEBWM010000027.1"/>
</dbReference>
<dbReference type="NCBIfam" id="TIGR00786">
    <property type="entry name" value="dctM"/>
    <property type="match status" value="1"/>
</dbReference>
<evidence type="ECO:0000256" key="4">
    <source>
        <dbReference type="ARBA" id="ARBA00022692"/>
    </source>
</evidence>
<dbReference type="InterPro" id="IPR010656">
    <property type="entry name" value="DctM"/>
</dbReference>
<proteinExistence type="inferred from homology"/>
<feature type="transmembrane region" description="Helical" evidence="7">
    <location>
        <begin position="282"/>
        <end position="302"/>
    </location>
</feature>
<dbReference type="PANTHER" id="PTHR33362:SF7">
    <property type="entry name" value="SLL1103 PROTEIN"/>
    <property type="match status" value="1"/>
</dbReference>
<sequence>MTYFLPSLMLLTLIAGIFSGYPVAFLLGGLSVLFMFLGDVPLASFSLVTNRVFGSVLENWILAAIPLFVFMGVMLDKSKIADSLLLELEKLFRGRAGGLGLAVIIIGLVMAASTGIIGASVVLMGTLALPLMLKRNYDKTVAIGTILGSGTLGILLPPSIMLVVFGDVMQVPVGDLFAATLIPGVMLAGFYVLYIIYNALFQPHKVPANKVTEALPVKGIVLRVLRDLIVPALLISSVLVSIVLGIATPTEGAAIGAGCALLLALAKRKLPMPALVDSLRSTACTTGMILFLAIGATAYSLVFKRLGGQSMIEDIVGSFGVSPYMVVLGIMVLIFVLGFFLEWIEISFLVLPLFTPVVAGLDFGDSFHSQADVLIWFAVLVAVNLQTSFLTPPFGYAVFYLKGIAPANISTVDIYKGVIPIVGMQLFGVLMIALFPAIVLWLPKAL</sequence>
<feature type="transmembrane region" description="Helical" evidence="7">
    <location>
        <begin position="322"/>
        <end position="341"/>
    </location>
</feature>
<evidence type="ECO:0000256" key="6">
    <source>
        <dbReference type="ARBA" id="ARBA00023136"/>
    </source>
</evidence>
<evidence type="ECO:0000256" key="5">
    <source>
        <dbReference type="ARBA" id="ARBA00022989"/>
    </source>
</evidence>
<keyword evidence="10" id="KW-1185">Reference proteome</keyword>
<feature type="domain" description="TRAP C4-dicarboxylate transport system permease DctM subunit" evidence="8">
    <location>
        <begin position="11"/>
        <end position="438"/>
    </location>
</feature>
<keyword evidence="4 7" id="KW-0812">Transmembrane</keyword>
<feature type="transmembrane region" description="Helical" evidence="7">
    <location>
        <begin position="141"/>
        <end position="164"/>
    </location>
</feature>
<comment type="caution">
    <text evidence="7">Lacks conserved residue(s) required for the propagation of feature annotation.</text>
</comment>
<accession>A0A4R3UT32</accession>
<comment type="subunit">
    <text evidence="7">The complex comprises the extracytoplasmic solute receptor protein and the two transmembrane proteins.</text>
</comment>
<feature type="transmembrane region" description="Helical" evidence="7">
    <location>
        <begin position="421"/>
        <end position="442"/>
    </location>
</feature>
<dbReference type="GO" id="GO:0005886">
    <property type="term" value="C:plasma membrane"/>
    <property type="evidence" value="ECO:0007669"/>
    <property type="project" value="UniProtKB-SubCell"/>
</dbReference>
<evidence type="ECO:0000256" key="7">
    <source>
        <dbReference type="RuleBase" id="RU369079"/>
    </source>
</evidence>
<dbReference type="OrthoDB" id="9796052at2"/>
<dbReference type="InterPro" id="IPR004681">
    <property type="entry name" value="TRAP_DctM"/>
</dbReference>
<keyword evidence="3 7" id="KW-0997">Cell inner membrane</keyword>
<feature type="transmembrane region" description="Helical" evidence="7">
    <location>
        <begin position="60"/>
        <end position="76"/>
    </location>
</feature>
<feature type="transmembrane region" description="Helical" evidence="7">
    <location>
        <begin position="228"/>
        <end position="247"/>
    </location>
</feature>
<feature type="transmembrane region" description="Helical" evidence="7">
    <location>
        <begin position="348"/>
        <end position="367"/>
    </location>
</feature>
<evidence type="ECO:0000256" key="2">
    <source>
        <dbReference type="ARBA" id="ARBA00022475"/>
    </source>
</evidence>
<dbReference type="PANTHER" id="PTHR33362">
    <property type="entry name" value="SIALIC ACID TRAP TRANSPORTER PERMEASE PROTEIN SIAT-RELATED"/>
    <property type="match status" value="1"/>
</dbReference>
<organism evidence="9 10">
    <name type="scientific">Paracandidimonas soli</name>
    <dbReference type="NCBI Taxonomy" id="1917182"/>
    <lineage>
        <taxon>Bacteria</taxon>
        <taxon>Pseudomonadati</taxon>
        <taxon>Pseudomonadota</taxon>
        <taxon>Betaproteobacteria</taxon>
        <taxon>Burkholderiales</taxon>
        <taxon>Alcaligenaceae</taxon>
        <taxon>Paracandidimonas</taxon>
    </lineage>
</organism>
<comment type="function">
    <text evidence="7">Part of the tripartite ATP-independent periplasmic (TRAP) transport system.</text>
</comment>
<reference evidence="9 10" key="1">
    <citation type="submission" date="2019-03" db="EMBL/GenBank/DDBJ databases">
        <title>Genomic Encyclopedia of Type Strains, Phase IV (KMG-IV): sequencing the most valuable type-strain genomes for metagenomic binning, comparative biology and taxonomic classification.</title>
        <authorList>
            <person name="Goeker M."/>
        </authorList>
    </citation>
    <scope>NUCLEOTIDE SEQUENCE [LARGE SCALE GENOMIC DNA]</scope>
    <source>
        <strain evidence="9 10">DSM 100048</strain>
    </source>
</reference>
<comment type="caution">
    <text evidence="9">The sequence shown here is derived from an EMBL/GenBank/DDBJ whole genome shotgun (WGS) entry which is preliminary data.</text>
</comment>